<dbReference type="RefSeq" id="XP_047777613.1">
    <property type="nucleotide sequence ID" value="XM_047916300.1"/>
</dbReference>
<accession>A0ABQ8KCV5</accession>
<dbReference type="PANTHER" id="PTHR48471:SF1">
    <property type="entry name" value="DDE TNP4 DOMAIN-CONTAINING PROTEIN"/>
    <property type="match status" value="1"/>
</dbReference>
<dbReference type="PANTHER" id="PTHR48471">
    <property type="entry name" value="DDE TNP4 DOMAIN-CONTAINING PROTEIN"/>
    <property type="match status" value="1"/>
</dbReference>
<reference evidence="1 2" key="1">
    <citation type="journal article" date="2021" name="Environ. Microbiol.">
        <title>Gene family expansions and transcriptome signatures uncover fungal adaptations to wood decay.</title>
        <authorList>
            <person name="Hage H."/>
            <person name="Miyauchi S."/>
            <person name="Viragh M."/>
            <person name="Drula E."/>
            <person name="Min B."/>
            <person name="Chaduli D."/>
            <person name="Navarro D."/>
            <person name="Favel A."/>
            <person name="Norest M."/>
            <person name="Lesage-Meessen L."/>
            <person name="Balint B."/>
            <person name="Merenyi Z."/>
            <person name="de Eugenio L."/>
            <person name="Morin E."/>
            <person name="Martinez A.T."/>
            <person name="Baldrian P."/>
            <person name="Stursova M."/>
            <person name="Martinez M.J."/>
            <person name="Novotny C."/>
            <person name="Magnuson J.K."/>
            <person name="Spatafora J.W."/>
            <person name="Maurice S."/>
            <person name="Pangilinan J."/>
            <person name="Andreopoulos W."/>
            <person name="LaButti K."/>
            <person name="Hundley H."/>
            <person name="Na H."/>
            <person name="Kuo A."/>
            <person name="Barry K."/>
            <person name="Lipzen A."/>
            <person name="Henrissat B."/>
            <person name="Riley R."/>
            <person name="Ahrendt S."/>
            <person name="Nagy L.G."/>
            <person name="Grigoriev I.V."/>
            <person name="Martin F."/>
            <person name="Rosso M.N."/>
        </authorList>
    </citation>
    <scope>NUCLEOTIDE SEQUENCE [LARGE SCALE GENOMIC DNA]</scope>
    <source>
        <strain evidence="1 2">CIRM-BRFM 1785</strain>
    </source>
</reference>
<dbReference type="GeneID" id="71997032"/>
<comment type="caution">
    <text evidence="1">The sequence shown here is derived from an EMBL/GenBank/DDBJ whole genome shotgun (WGS) entry which is preliminary data.</text>
</comment>
<keyword evidence="2" id="KW-1185">Reference proteome</keyword>
<proteinExistence type="predicted"/>
<sequence length="255" mass="29102">MRFFGASDDEYEVEEEERLRLGLAATLILGALDSRLTRQVHRHRAYLTRPELMPDPRIDTPWQRLWQSQNDRAFITTMGIDVGTFRYLLESGFTRIWTTTAIPRTDTDPTGRPRLGRRSLDAAGALGLYLHYLNSTMFEKTLQEVFALVPGTTNRYLKFARRALLTTLRSIPEGKVKFPEVHEFHELSKLIQKRHPLLNGAFGSIDGLNIATQTSDDPAIENATYNGWLHDHFTSCVIVFSTRVSTHPVAGMTRR</sequence>
<dbReference type="EMBL" id="JADCUA010000013">
    <property type="protein sequence ID" value="KAH9835180.1"/>
    <property type="molecule type" value="Genomic_DNA"/>
</dbReference>
<name>A0ABQ8KCV5_9APHY</name>
<organism evidence="1 2">
    <name type="scientific">Rhodofomes roseus</name>
    <dbReference type="NCBI Taxonomy" id="34475"/>
    <lineage>
        <taxon>Eukaryota</taxon>
        <taxon>Fungi</taxon>
        <taxon>Dikarya</taxon>
        <taxon>Basidiomycota</taxon>
        <taxon>Agaricomycotina</taxon>
        <taxon>Agaricomycetes</taxon>
        <taxon>Polyporales</taxon>
        <taxon>Rhodofomes</taxon>
    </lineage>
</organism>
<evidence type="ECO:0000313" key="2">
    <source>
        <dbReference type="Proteomes" id="UP000814176"/>
    </source>
</evidence>
<evidence type="ECO:0000313" key="1">
    <source>
        <dbReference type="EMBL" id="KAH9835180.1"/>
    </source>
</evidence>
<gene>
    <name evidence="1" type="ORF">C8Q71DRAFT_107524</name>
</gene>
<dbReference type="Proteomes" id="UP000814176">
    <property type="component" value="Unassembled WGS sequence"/>
</dbReference>
<protein>
    <submittedName>
        <fullName evidence="1">Uncharacterized protein</fullName>
    </submittedName>
</protein>